<dbReference type="InterPro" id="IPR004562">
    <property type="entry name" value="LipoylTrfase_LipoateP_Ligase"/>
</dbReference>
<keyword evidence="6" id="KW-0067">ATP-binding</keyword>
<keyword evidence="4 9" id="KW-0436">Ligase</keyword>
<dbReference type="GO" id="GO:0017118">
    <property type="term" value="F:lipoyltransferase activity"/>
    <property type="evidence" value="ECO:0007669"/>
    <property type="project" value="TreeGrafter"/>
</dbReference>
<dbReference type="UniPathway" id="UPA00537">
    <property type="reaction ID" value="UER00594"/>
</dbReference>
<evidence type="ECO:0000256" key="3">
    <source>
        <dbReference type="ARBA" id="ARBA00012367"/>
    </source>
</evidence>
<comment type="pathway">
    <text evidence="1">Protein modification; protein lipoylation via exogenous pathway; protein N(6)-(lipoyl)lysine from lipoate: step 2/2.</text>
</comment>
<reference evidence="9 10" key="1">
    <citation type="submission" date="2016-06" db="EMBL/GenBank/DDBJ databases">
        <title>Genome sequence of Clostridium acetireducens DSM 10703.</title>
        <authorList>
            <person name="Poehlein A."/>
            <person name="Fluechter S."/>
            <person name="Duerre P."/>
            <person name="Daniel R."/>
        </authorList>
    </citation>
    <scope>NUCLEOTIDE SEQUENCE [LARGE SCALE GENOMIC DNA]</scope>
    <source>
        <strain evidence="9 10">DSM 10703</strain>
    </source>
</reference>
<protein>
    <recommendedName>
        <fullName evidence="3">lipoate--protein ligase</fullName>
        <ecNumber evidence="3">6.3.1.20</ecNumber>
    </recommendedName>
</protein>
<dbReference type="InterPro" id="IPR045864">
    <property type="entry name" value="aa-tRNA-synth_II/BPL/LPL"/>
</dbReference>
<dbReference type="GO" id="GO:0005737">
    <property type="term" value="C:cytoplasm"/>
    <property type="evidence" value="ECO:0007669"/>
    <property type="project" value="TreeGrafter"/>
</dbReference>
<evidence type="ECO:0000313" key="10">
    <source>
        <dbReference type="Proteomes" id="UP000175744"/>
    </source>
</evidence>
<evidence type="ECO:0000256" key="4">
    <source>
        <dbReference type="ARBA" id="ARBA00022598"/>
    </source>
</evidence>
<dbReference type="AlphaFoldDB" id="A0A1E8EY77"/>
<accession>A0A1E8EY77</accession>
<evidence type="ECO:0000256" key="7">
    <source>
        <dbReference type="ARBA" id="ARBA00048037"/>
    </source>
</evidence>
<dbReference type="FunFam" id="3.30.930.10:FF:000072">
    <property type="entry name" value="Lipoate--protein ligase"/>
    <property type="match status" value="1"/>
</dbReference>
<dbReference type="SUPFAM" id="SSF55681">
    <property type="entry name" value="Class II aaRS and biotin synthetases"/>
    <property type="match status" value="1"/>
</dbReference>
<comment type="catalytic activity">
    <reaction evidence="7">
        <text>L-lysyl-[lipoyl-carrier protein] + (R)-lipoate + ATP = N(6)-[(R)-lipoyl]-L-lysyl-[lipoyl-carrier protein] + AMP + diphosphate + H(+)</text>
        <dbReference type="Rhea" id="RHEA:49288"/>
        <dbReference type="Rhea" id="RHEA-COMP:10500"/>
        <dbReference type="Rhea" id="RHEA-COMP:10502"/>
        <dbReference type="ChEBI" id="CHEBI:15378"/>
        <dbReference type="ChEBI" id="CHEBI:29969"/>
        <dbReference type="ChEBI" id="CHEBI:30616"/>
        <dbReference type="ChEBI" id="CHEBI:33019"/>
        <dbReference type="ChEBI" id="CHEBI:83088"/>
        <dbReference type="ChEBI" id="CHEBI:83099"/>
        <dbReference type="ChEBI" id="CHEBI:456215"/>
        <dbReference type="EC" id="6.3.1.20"/>
    </reaction>
</comment>
<dbReference type="SUPFAM" id="SSF82649">
    <property type="entry name" value="SufE/NifU"/>
    <property type="match status" value="1"/>
</dbReference>
<proteinExistence type="predicted"/>
<gene>
    <name evidence="9" type="primary">lplJ</name>
    <name evidence="9" type="ORF">CLOACE_14540</name>
</gene>
<dbReference type="InterPro" id="IPR004143">
    <property type="entry name" value="BPL_LPL_catalytic"/>
</dbReference>
<comment type="pathway">
    <text evidence="2">Protein modification; protein lipoylation via exogenous pathway; protein N(6)-(lipoyl)lysine from lipoate: step 1/2.</text>
</comment>
<evidence type="ECO:0000256" key="1">
    <source>
        <dbReference type="ARBA" id="ARBA00005085"/>
    </source>
</evidence>
<dbReference type="OrthoDB" id="9788148at2"/>
<dbReference type="InterPro" id="IPR019491">
    <property type="entry name" value="Lipoate_protein_ligase_C"/>
</dbReference>
<dbReference type="STRING" id="1121290.CLAOCE_14540"/>
<dbReference type="PATRIC" id="fig|1121290.3.peg.1438"/>
<dbReference type="Pfam" id="PF21948">
    <property type="entry name" value="LplA-B_cat"/>
    <property type="match status" value="1"/>
</dbReference>
<dbReference type="EMBL" id="LZFO01000019">
    <property type="protein sequence ID" value="OFI05909.1"/>
    <property type="molecule type" value="Genomic_DNA"/>
</dbReference>
<dbReference type="RefSeq" id="WP_070110438.1">
    <property type="nucleotide sequence ID" value="NZ_LZFO01000019.1"/>
</dbReference>
<comment type="caution">
    <text evidence="9">The sequence shown here is derived from an EMBL/GenBank/DDBJ whole genome shotgun (WGS) entry which is preliminary data.</text>
</comment>
<dbReference type="PANTHER" id="PTHR12561:SF3">
    <property type="entry name" value="LIPOYLTRANSFERASE 1, MITOCHONDRIAL"/>
    <property type="match status" value="1"/>
</dbReference>
<feature type="domain" description="BPL/LPL catalytic" evidence="8">
    <location>
        <begin position="24"/>
        <end position="210"/>
    </location>
</feature>
<dbReference type="GO" id="GO:0005524">
    <property type="term" value="F:ATP binding"/>
    <property type="evidence" value="ECO:0007669"/>
    <property type="project" value="UniProtKB-KW"/>
</dbReference>
<dbReference type="EC" id="6.3.1.20" evidence="3"/>
<organism evidence="9 10">
    <name type="scientific">Clostridium acetireducens DSM 10703</name>
    <dbReference type="NCBI Taxonomy" id="1121290"/>
    <lineage>
        <taxon>Bacteria</taxon>
        <taxon>Bacillati</taxon>
        <taxon>Bacillota</taxon>
        <taxon>Clostridia</taxon>
        <taxon>Eubacteriales</taxon>
        <taxon>Clostridiaceae</taxon>
        <taxon>Clostridium</taxon>
    </lineage>
</organism>
<evidence type="ECO:0000259" key="8">
    <source>
        <dbReference type="PROSITE" id="PS51733"/>
    </source>
</evidence>
<dbReference type="CDD" id="cd16443">
    <property type="entry name" value="LplA"/>
    <property type="match status" value="1"/>
</dbReference>
<dbReference type="NCBIfam" id="TIGR00545">
    <property type="entry name" value="lipoyltrans"/>
    <property type="match status" value="1"/>
</dbReference>
<evidence type="ECO:0000256" key="6">
    <source>
        <dbReference type="ARBA" id="ARBA00022840"/>
    </source>
</evidence>
<dbReference type="Pfam" id="PF10437">
    <property type="entry name" value="Lip_prot_lig_C"/>
    <property type="match status" value="1"/>
</dbReference>
<sequence length="324" mass="37497">MLYIKNNNNSPHFNLALEEYLVKNFNEDFFMLWRDYPCVVVGKNQNTLSEVKIDYIEKYKIPVIRRLSGGGAVFHNLGNINFTFISNKSDSFNDYKKFTKPIIDVLNKLGVKAEFSGRNDITIEGKKISGNAQYEYKGRVLHHGTLLFSSTSQDVSKFLKVKESKFKDKAVKSVNARVTNIQSHLKQQMNIEEFINILLDHVSSLEGAKEYKITEEDINNINKLMEEKYLKWEWNFGKSPKYNFNKEVKYPGGLLEMFLFVDKGIIKEINIKGDFFSKFDVSNIENALVGVQHKKDAIIEILSLFNIQDYFSNISLEEVVNAMF</sequence>
<dbReference type="PROSITE" id="PS51733">
    <property type="entry name" value="BPL_LPL_CATALYTIC"/>
    <property type="match status" value="1"/>
</dbReference>
<evidence type="ECO:0000256" key="5">
    <source>
        <dbReference type="ARBA" id="ARBA00022741"/>
    </source>
</evidence>
<dbReference type="GO" id="GO:0009249">
    <property type="term" value="P:protein lipoylation"/>
    <property type="evidence" value="ECO:0007669"/>
    <property type="project" value="InterPro"/>
</dbReference>
<dbReference type="Gene3D" id="3.30.930.10">
    <property type="entry name" value="Bira Bifunctional Protein, Domain 2"/>
    <property type="match status" value="1"/>
</dbReference>
<keyword evidence="10" id="KW-1185">Reference proteome</keyword>
<dbReference type="GO" id="GO:0016979">
    <property type="term" value="F:lipoate-protein ligase activity"/>
    <property type="evidence" value="ECO:0007669"/>
    <property type="project" value="UniProtKB-EC"/>
</dbReference>
<dbReference type="Proteomes" id="UP000175744">
    <property type="component" value="Unassembled WGS sequence"/>
</dbReference>
<keyword evidence="5" id="KW-0547">Nucleotide-binding</keyword>
<name>A0A1E8EY77_9CLOT</name>
<dbReference type="Gene3D" id="3.30.390.50">
    <property type="entry name" value="CO dehydrogenase flavoprotein, C-terminal domain"/>
    <property type="match status" value="1"/>
</dbReference>
<evidence type="ECO:0000313" key="9">
    <source>
        <dbReference type="EMBL" id="OFI05909.1"/>
    </source>
</evidence>
<dbReference type="PANTHER" id="PTHR12561">
    <property type="entry name" value="LIPOATE-PROTEIN LIGASE"/>
    <property type="match status" value="1"/>
</dbReference>
<evidence type="ECO:0000256" key="2">
    <source>
        <dbReference type="ARBA" id="ARBA00005124"/>
    </source>
</evidence>